<dbReference type="Pfam" id="PF18906">
    <property type="entry name" value="Phage_tube_2"/>
    <property type="match status" value="1"/>
</dbReference>
<keyword evidence="2" id="KW-1185">Reference proteome</keyword>
<sequence>MAVVPTRARGANARVVAAFEDTPGIVPANTASWFNVPLVSHSLGEERPLIESDLLGQGREMQDPTPDVATNDGDVVVPVDVRNFGRWLRLFFGDPTTSGASGAFTHVFKSGARDLPSMSIEIGAPEVPAFSVNRGARGNQLRISQSRSGLLNATCSLICIGETTPTTATVGATTPASLATTRFPQAVGYVRKDGQLLGSVVGADFTYSNNLEKVETIQPDGRIEDSDPGMAQMSGSVNVRFKDRVLLDAATATPPTPMELSFGWNFGTFSLIFVVGRVFMPQAKKPVTGPNGIMQAFNWQGSKAASGSSVVATLINDVPSYTS</sequence>
<dbReference type="RefSeq" id="WP_107958473.1">
    <property type="nucleotide sequence ID" value="NZ_QAOG01000004.1"/>
</dbReference>
<dbReference type="InterPro" id="IPR044000">
    <property type="entry name" value="Phage_tube_2"/>
</dbReference>
<proteinExistence type="predicted"/>
<organism evidence="1 2">
    <name type="scientific">Sphingomonas aurantiaca</name>
    <dbReference type="NCBI Taxonomy" id="185949"/>
    <lineage>
        <taxon>Bacteria</taxon>
        <taxon>Pseudomonadati</taxon>
        <taxon>Pseudomonadota</taxon>
        <taxon>Alphaproteobacteria</taxon>
        <taxon>Sphingomonadales</taxon>
        <taxon>Sphingomonadaceae</taxon>
        <taxon>Sphingomonas</taxon>
    </lineage>
</organism>
<dbReference type="Proteomes" id="UP000244189">
    <property type="component" value="Unassembled WGS sequence"/>
</dbReference>
<dbReference type="AlphaFoldDB" id="A0A2T5GKA4"/>
<reference evidence="1 2" key="1">
    <citation type="submission" date="2018-04" db="EMBL/GenBank/DDBJ databases">
        <title>Genomic Encyclopedia of Type Strains, Phase III (KMG-III): the genomes of soil and plant-associated and newly described type strains.</title>
        <authorList>
            <person name="Whitman W."/>
        </authorList>
    </citation>
    <scope>NUCLEOTIDE SEQUENCE [LARGE SCALE GENOMIC DNA]</scope>
    <source>
        <strain evidence="1 2">MA101b</strain>
    </source>
</reference>
<dbReference type="EMBL" id="QAOG01000004">
    <property type="protein sequence ID" value="PTQ59744.1"/>
    <property type="molecule type" value="Genomic_DNA"/>
</dbReference>
<comment type="caution">
    <text evidence="1">The sequence shown here is derived from an EMBL/GenBank/DDBJ whole genome shotgun (WGS) entry which is preliminary data.</text>
</comment>
<evidence type="ECO:0000313" key="2">
    <source>
        <dbReference type="Proteomes" id="UP000244189"/>
    </source>
</evidence>
<accession>A0A2T5GKA4</accession>
<evidence type="ECO:0000313" key="1">
    <source>
        <dbReference type="EMBL" id="PTQ59744.1"/>
    </source>
</evidence>
<gene>
    <name evidence="1" type="ORF">C8J26_2596</name>
</gene>
<protein>
    <submittedName>
        <fullName evidence="1">Uncharacterized protein</fullName>
    </submittedName>
</protein>
<name>A0A2T5GKA4_9SPHN</name>